<comment type="caution">
    <text evidence="3">The sequence shown here is derived from an EMBL/GenBank/DDBJ whole genome shotgun (WGS) entry which is preliminary data.</text>
</comment>
<sequence length="151" mass="16404">MNVPHVFLFFHLLAVIIWVGGMAFAYLCLRPAAGVLSPPDRLRLWQGVFSRFFPMVWVAVAAILVTGFGGLINVGFANAPRAWHIMMSVGLVMILIYAYVWFVPWQALKRAVAAERWPDGAAALGRIRQAVAVNTSLGLVNVAVATLGLAA</sequence>
<evidence type="ECO:0000256" key="1">
    <source>
        <dbReference type="SAM" id="Phobius"/>
    </source>
</evidence>
<keyword evidence="4" id="KW-1185">Reference proteome</keyword>
<reference evidence="3 4" key="1">
    <citation type="submission" date="2019-07" db="EMBL/GenBank/DDBJ databases">
        <title>The pathways for chlorine oxyanion respiration interact through the shared metabolite chlorate.</title>
        <authorList>
            <person name="Barnum T.P."/>
            <person name="Cheng Y."/>
            <person name="Hill K.A."/>
            <person name="Lucas L.N."/>
            <person name="Carlson H.K."/>
            <person name="Coates J.D."/>
        </authorList>
    </citation>
    <scope>NUCLEOTIDE SEQUENCE [LARGE SCALE GENOMIC DNA]</scope>
    <source>
        <strain evidence="3 4">SFB-3</strain>
    </source>
</reference>
<name>A0A557QLZ5_9RHOO</name>
<feature type="transmembrane region" description="Helical" evidence="1">
    <location>
        <begin position="82"/>
        <end position="102"/>
    </location>
</feature>
<evidence type="ECO:0000313" key="3">
    <source>
        <dbReference type="EMBL" id="TVO53920.1"/>
    </source>
</evidence>
<feature type="domain" description="Copper resistance protein D" evidence="2">
    <location>
        <begin position="48"/>
        <end position="146"/>
    </location>
</feature>
<dbReference type="AlphaFoldDB" id="A0A557QLZ5"/>
<accession>A0A557QLZ5</accession>
<feature type="transmembrane region" description="Helical" evidence="1">
    <location>
        <begin position="49"/>
        <end position="76"/>
    </location>
</feature>
<dbReference type="Pfam" id="PF05425">
    <property type="entry name" value="CopD"/>
    <property type="match status" value="1"/>
</dbReference>
<dbReference type="OrthoDB" id="8419862at2"/>
<dbReference type="EMBL" id="VMNK01000014">
    <property type="protein sequence ID" value="TVO53920.1"/>
    <property type="molecule type" value="Genomic_DNA"/>
</dbReference>
<dbReference type="GO" id="GO:0016020">
    <property type="term" value="C:membrane"/>
    <property type="evidence" value="ECO:0007669"/>
    <property type="project" value="InterPro"/>
</dbReference>
<dbReference type="InterPro" id="IPR008457">
    <property type="entry name" value="Cu-R_CopD_dom"/>
</dbReference>
<evidence type="ECO:0000259" key="2">
    <source>
        <dbReference type="Pfam" id="PF05425"/>
    </source>
</evidence>
<dbReference type="RefSeq" id="WP_144310201.1">
    <property type="nucleotide sequence ID" value="NZ_VMNK01000014.1"/>
</dbReference>
<keyword evidence="1" id="KW-0472">Membrane</keyword>
<keyword evidence="1" id="KW-1133">Transmembrane helix</keyword>
<keyword evidence="1" id="KW-0812">Transmembrane</keyword>
<dbReference type="Proteomes" id="UP000319502">
    <property type="component" value="Unassembled WGS sequence"/>
</dbReference>
<gene>
    <name evidence="3" type="ORF">FHP91_14125</name>
</gene>
<evidence type="ECO:0000313" key="4">
    <source>
        <dbReference type="Proteomes" id="UP000319502"/>
    </source>
</evidence>
<proteinExistence type="predicted"/>
<feature type="transmembrane region" description="Helical" evidence="1">
    <location>
        <begin position="6"/>
        <end position="29"/>
    </location>
</feature>
<organism evidence="3 4">
    <name type="scientific">Denitromonas halophila</name>
    <dbReference type="NCBI Taxonomy" id="1629404"/>
    <lineage>
        <taxon>Bacteria</taxon>
        <taxon>Pseudomonadati</taxon>
        <taxon>Pseudomonadota</taxon>
        <taxon>Betaproteobacteria</taxon>
        <taxon>Rhodocyclales</taxon>
        <taxon>Zoogloeaceae</taxon>
        <taxon>Denitromonas</taxon>
    </lineage>
</organism>
<protein>
    <recommendedName>
        <fullName evidence="2">Copper resistance protein D domain-containing protein</fullName>
    </recommendedName>
</protein>